<dbReference type="Pfam" id="PF12697">
    <property type="entry name" value="Abhydrolase_6"/>
    <property type="match status" value="1"/>
</dbReference>
<dbReference type="InterPro" id="IPR000073">
    <property type="entry name" value="AB_hydrolase_1"/>
</dbReference>
<evidence type="ECO:0000259" key="1">
    <source>
        <dbReference type="Pfam" id="PF12697"/>
    </source>
</evidence>
<dbReference type="EMBL" id="WLYK01000008">
    <property type="protein sequence ID" value="MTD16167.1"/>
    <property type="molecule type" value="Genomic_DNA"/>
</dbReference>
<organism evidence="2 3">
    <name type="scientific">Nakamurella alba</name>
    <dbReference type="NCBI Taxonomy" id="2665158"/>
    <lineage>
        <taxon>Bacteria</taxon>
        <taxon>Bacillati</taxon>
        <taxon>Actinomycetota</taxon>
        <taxon>Actinomycetes</taxon>
        <taxon>Nakamurellales</taxon>
        <taxon>Nakamurellaceae</taxon>
        <taxon>Nakamurella</taxon>
    </lineage>
</organism>
<keyword evidence="3" id="KW-1185">Reference proteome</keyword>
<sequence length="367" mass="38235">MASRVGAIPCTRGALSVHPSTVATAAGTGHSRHGLPPCPCRCEGVVQRSAGDISQGCRPTRRIYLCFTIASSLQIVHRQWCQQQPPREGDSTMTTAQITSTVTSTDGTAIALETHGPAGAPTVIGVHGATAYRGILNTAGDLADATGLRTISYDRRGRGESGDTLPYAVEREIEDIAAIVDLAPEGAWLLGESSGAVLALEAALAGVPVRGVIAYEPPFVVDAGRPSVPADYVQRIDAHIAAGRRLDAFKQFSLEGVGMPAEMVEGIAEGPWWPLVEPVAHTLAYDGRIMRDTMRGSASPLARYAAVPVPVLVLAGAESWPFVHSAAQALAAVLPAGELELLPGADHQLQPATVAGPIAAFVARTAR</sequence>
<protein>
    <submittedName>
        <fullName evidence="2">Alpha/beta fold hydrolase</fullName>
    </submittedName>
</protein>
<keyword evidence="2" id="KW-0378">Hydrolase</keyword>
<reference evidence="2 3" key="1">
    <citation type="submission" date="2019-11" db="EMBL/GenBank/DDBJ databases">
        <authorList>
            <person name="Jiang L.-Q."/>
        </authorList>
    </citation>
    <scope>NUCLEOTIDE SEQUENCE [LARGE SCALE GENOMIC DNA]</scope>
    <source>
        <strain evidence="2 3">YIM 132087</strain>
    </source>
</reference>
<name>A0A7K1FPV3_9ACTN</name>
<feature type="domain" description="AB hydrolase-1" evidence="1">
    <location>
        <begin position="126"/>
        <end position="349"/>
    </location>
</feature>
<evidence type="ECO:0000313" key="2">
    <source>
        <dbReference type="EMBL" id="MTD16167.1"/>
    </source>
</evidence>
<dbReference type="Proteomes" id="UP000460221">
    <property type="component" value="Unassembled WGS sequence"/>
</dbReference>
<dbReference type="Gene3D" id="3.40.50.1820">
    <property type="entry name" value="alpha/beta hydrolase"/>
    <property type="match status" value="1"/>
</dbReference>
<gene>
    <name evidence="2" type="ORF">GIS00_19695</name>
</gene>
<dbReference type="AlphaFoldDB" id="A0A7K1FPV3"/>
<accession>A0A7K1FPV3</accession>
<evidence type="ECO:0000313" key="3">
    <source>
        <dbReference type="Proteomes" id="UP000460221"/>
    </source>
</evidence>
<proteinExistence type="predicted"/>
<dbReference type="SUPFAM" id="SSF53474">
    <property type="entry name" value="alpha/beta-Hydrolases"/>
    <property type="match status" value="1"/>
</dbReference>
<comment type="caution">
    <text evidence="2">The sequence shown here is derived from an EMBL/GenBank/DDBJ whole genome shotgun (WGS) entry which is preliminary data.</text>
</comment>
<dbReference type="GO" id="GO:0016787">
    <property type="term" value="F:hydrolase activity"/>
    <property type="evidence" value="ECO:0007669"/>
    <property type="project" value="UniProtKB-KW"/>
</dbReference>
<dbReference type="InterPro" id="IPR029058">
    <property type="entry name" value="AB_hydrolase_fold"/>
</dbReference>